<sequence>MAEPSMKQKAWPLFDRIVADAAATPLFTNGPWDGDEYVPDIETLQALLGVPLYLNANSQSGVPALALDVWVAYELRRAGFATDAVWPRAEHPRVVPAPIANFLVGATTKDLRTKIGSQLARQTPLPGVVATDAKVLGRHYIKQVDVVMSAWETGPEILISTKRMDSSFGKNAANRIEEAYGDAKNLRSRHPLAAHGFVYGLRSTILDSEPDKARWLIDLLGKLAQEDDAYDAVCLLMLDYDGAGYDSLKRPRLDG</sequence>
<protein>
    <submittedName>
        <fullName evidence="1">Uncharacterized protein</fullName>
    </submittedName>
</protein>
<gene>
    <name evidence="1" type="ORF">FK529_18985</name>
</gene>
<organism evidence="1 2">
    <name type="scientific">Tsukamurella asaccharolytica</name>
    <dbReference type="NCBI Taxonomy" id="2592067"/>
    <lineage>
        <taxon>Bacteria</taxon>
        <taxon>Bacillati</taxon>
        <taxon>Actinomycetota</taxon>
        <taxon>Actinomycetes</taxon>
        <taxon>Mycobacteriales</taxon>
        <taxon>Tsukamurellaceae</taxon>
        <taxon>Tsukamurella</taxon>
    </lineage>
</organism>
<dbReference type="RefSeq" id="WP_146564110.1">
    <property type="nucleotide sequence ID" value="NZ_VIGW01000019.1"/>
</dbReference>
<reference evidence="1 2" key="1">
    <citation type="submission" date="2019-06" db="EMBL/GenBank/DDBJ databases">
        <title>Tsukamurella conjunctivitidis sp. nov., Tsukamurella assacharolytica sp. nov. and Tsukamurella sputae sp. nov. isolated from patients with conjunctivitis, bacteraemia (lymphoma) and respiratory infection (sputum) in Hong Kong.</title>
        <authorList>
            <person name="Teng J.L.L."/>
            <person name="Lee H.H."/>
            <person name="Fong J.Y.H."/>
            <person name="Fok K.M.N."/>
            <person name="Lau S.K.P."/>
            <person name="Woo P.C.Y."/>
        </authorList>
    </citation>
    <scope>NUCLEOTIDE SEQUENCE [LARGE SCALE GENOMIC DNA]</scope>
    <source>
        <strain evidence="1 2">HKU71</strain>
    </source>
</reference>
<name>A0A5C5R424_9ACTN</name>
<evidence type="ECO:0000313" key="1">
    <source>
        <dbReference type="EMBL" id="TWS17779.1"/>
    </source>
</evidence>
<dbReference type="Proteomes" id="UP000317291">
    <property type="component" value="Unassembled WGS sequence"/>
</dbReference>
<comment type="caution">
    <text evidence="1">The sequence shown here is derived from an EMBL/GenBank/DDBJ whole genome shotgun (WGS) entry which is preliminary data.</text>
</comment>
<dbReference type="AlphaFoldDB" id="A0A5C5R424"/>
<dbReference type="EMBL" id="VIGW01000019">
    <property type="protein sequence ID" value="TWS17779.1"/>
    <property type="molecule type" value="Genomic_DNA"/>
</dbReference>
<keyword evidence="2" id="KW-1185">Reference proteome</keyword>
<dbReference type="OrthoDB" id="8858560at2"/>
<evidence type="ECO:0000313" key="2">
    <source>
        <dbReference type="Proteomes" id="UP000317291"/>
    </source>
</evidence>
<proteinExistence type="predicted"/>
<accession>A0A5C5R424</accession>